<dbReference type="InterPro" id="IPR036390">
    <property type="entry name" value="WH_DNA-bd_sf"/>
</dbReference>
<evidence type="ECO:0000256" key="2">
    <source>
        <dbReference type="ARBA" id="ARBA00023015"/>
    </source>
</evidence>
<gene>
    <name evidence="6" type="ORF">IBL26_07900</name>
</gene>
<accession>A0ABR7RKA7</accession>
<dbReference type="EMBL" id="JACTVA010000010">
    <property type="protein sequence ID" value="MBC9206756.1"/>
    <property type="molecule type" value="Genomic_DNA"/>
</dbReference>
<evidence type="ECO:0000256" key="4">
    <source>
        <dbReference type="ARBA" id="ARBA00023163"/>
    </source>
</evidence>
<protein>
    <submittedName>
        <fullName evidence="6">LysR family transcriptional regulator</fullName>
    </submittedName>
</protein>
<organism evidence="6 7">
    <name type="scientific">Teichococcus aerophilus</name>
    <dbReference type="NCBI Taxonomy" id="1224513"/>
    <lineage>
        <taxon>Bacteria</taxon>
        <taxon>Pseudomonadati</taxon>
        <taxon>Pseudomonadota</taxon>
        <taxon>Alphaproteobacteria</taxon>
        <taxon>Acetobacterales</taxon>
        <taxon>Roseomonadaceae</taxon>
        <taxon>Roseomonas</taxon>
    </lineage>
</organism>
<comment type="caution">
    <text evidence="6">The sequence shown here is derived from an EMBL/GenBank/DDBJ whole genome shotgun (WGS) entry which is preliminary data.</text>
</comment>
<dbReference type="InterPro" id="IPR036388">
    <property type="entry name" value="WH-like_DNA-bd_sf"/>
</dbReference>
<dbReference type="PANTHER" id="PTHR30346">
    <property type="entry name" value="TRANSCRIPTIONAL DUAL REGULATOR HCAR-RELATED"/>
    <property type="match status" value="1"/>
</dbReference>
<dbReference type="CDD" id="cd08451">
    <property type="entry name" value="PBP2_BudR"/>
    <property type="match status" value="1"/>
</dbReference>
<evidence type="ECO:0000313" key="7">
    <source>
        <dbReference type="Proteomes" id="UP000626026"/>
    </source>
</evidence>
<dbReference type="PROSITE" id="PS50931">
    <property type="entry name" value="HTH_LYSR"/>
    <property type="match status" value="1"/>
</dbReference>
<dbReference type="PRINTS" id="PR00039">
    <property type="entry name" value="HTHLYSR"/>
</dbReference>
<evidence type="ECO:0000256" key="3">
    <source>
        <dbReference type="ARBA" id="ARBA00023125"/>
    </source>
</evidence>
<reference evidence="6 7" key="1">
    <citation type="journal article" date="2013" name="Int. J. Syst. Evol. Microbiol.">
        <title>Roseomonas aerophila sp. nov., isolated from air.</title>
        <authorList>
            <person name="Kim S.J."/>
            <person name="Weon H.Y."/>
            <person name="Ahn J.H."/>
            <person name="Hong S.B."/>
            <person name="Seok S.J."/>
            <person name="Whang K.S."/>
            <person name="Kwon S.W."/>
        </authorList>
    </citation>
    <scope>NUCLEOTIDE SEQUENCE [LARGE SCALE GENOMIC DNA]</scope>
    <source>
        <strain evidence="6 7">NBRC 108923</strain>
    </source>
</reference>
<sequence length="301" mass="33162">MDLRHLRYFVAVAEELSFTRAARRLGLNQAPLSQQVQQLEREVGAPLFQRLPRGVALTEAGQRMLEDAKDILARTRQAVLNARRAASGELGTLRIGFTASASFNPFVTASIRDYREAFPDVRVELMEANTVQLLERFQSRQLDAAFIRPAPGEAGHLPCRLLQREDMLVALPAGHPLAERRLIPLTALRDESFILYPRRNGRALYDAIIDACEAAGFSPRVAQEAPQMASTVTLIASGIGISVVPASMGQLLAQGVTYRRLRGPAPFAELSLVHQTETAQEVTTAFTQLVLDRAEREGLLP</sequence>
<keyword evidence="4" id="KW-0804">Transcription</keyword>
<comment type="similarity">
    <text evidence="1">Belongs to the LysR transcriptional regulatory family.</text>
</comment>
<proteinExistence type="inferred from homology"/>
<dbReference type="SUPFAM" id="SSF46785">
    <property type="entry name" value="Winged helix' DNA-binding domain"/>
    <property type="match status" value="1"/>
</dbReference>
<dbReference type="Gene3D" id="1.10.10.10">
    <property type="entry name" value="Winged helix-like DNA-binding domain superfamily/Winged helix DNA-binding domain"/>
    <property type="match status" value="1"/>
</dbReference>
<dbReference type="RefSeq" id="WP_187783932.1">
    <property type="nucleotide sequence ID" value="NZ_JACTVA010000010.1"/>
</dbReference>
<dbReference type="InterPro" id="IPR000847">
    <property type="entry name" value="LysR_HTH_N"/>
</dbReference>
<keyword evidence="7" id="KW-1185">Reference proteome</keyword>
<feature type="domain" description="HTH lysR-type" evidence="5">
    <location>
        <begin position="1"/>
        <end position="58"/>
    </location>
</feature>
<dbReference type="InterPro" id="IPR005119">
    <property type="entry name" value="LysR_subst-bd"/>
</dbReference>
<evidence type="ECO:0000259" key="5">
    <source>
        <dbReference type="PROSITE" id="PS50931"/>
    </source>
</evidence>
<dbReference type="Pfam" id="PF00126">
    <property type="entry name" value="HTH_1"/>
    <property type="match status" value="1"/>
</dbReference>
<evidence type="ECO:0000313" key="6">
    <source>
        <dbReference type="EMBL" id="MBC9206756.1"/>
    </source>
</evidence>
<dbReference type="Proteomes" id="UP000626026">
    <property type="component" value="Unassembled WGS sequence"/>
</dbReference>
<dbReference type="PANTHER" id="PTHR30346:SF30">
    <property type="entry name" value="SMALL NEUTRAL PROTEASE REGULATORY PROTEIN"/>
    <property type="match status" value="1"/>
</dbReference>
<keyword evidence="3" id="KW-0238">DNA-binding</keyword>
<keyword evidence="2" id="KW-0805">Transcription regulation</keyword>
<name>A0ABR7RKA7_9PROT</name>
<evidence type="ECO:0000256" key="1">
    <source>
        <dbReference type="ARBA" id="ARBA00009437"/>
    </source>
</evidence>
<dbReference type="Gene3D" id="3.40.190.10">
    <property type="entry name" value="Periplasmic binding protein-like II"/>
    <property type="match status" value="2"/>
</dbReference>
<dbReference type="InterPro" id="IPR037410">
    <property type="entry name" value="BudR_PBP2"/>
</dbReference>
<dbReference type="Pfam" id="PF03466">
    <property type="entry name" value="LysR_substrate"/>
    <property type="match status" value="1"/>
</dbReference>
<dbReference type="SUPFAM" id="SSF53850">
    <property type="entry name" value="Periplasmic binding protein-like II"/>
    <property type="match status" value="1"/>
</dbReference>